<evidence type="ECO:0000313" key="4">
    <source>
        <dbReference type="Proteomes" id="UP000216147"/>
    </source>
</evidence>
<dbReference type="Proteomes" id="UP000216147">
    <property type="component" value="Unassembled WGS sequence"/>
</dbReference>
<accession>A0A258HE14</accession>
<dbReference type="EMBL" id="NCEQ01000015">
    <property type="protein sequence ID" value="OYX55245.1"/>
    <property type="molecule type" value="Genomic_DNA"/>
</dbReference>
<evidence type="ECO:0000256" key="2">
    <source>
        <dbReference type="SAM" id="SignalP"/>
    </source>
</evidence>
<feature type="signal peptide" evidence="2">
    <location>
        <begin position="1"/>
        <end position="24"/>
    </location>
</feature>
<feature type="chain" id="PRO_5013350814" description="Lipoprotein" evidence="2">
    <location>
        <begin position="25"/>
        <end position="167"/>
    </location>
</feature>
<feature type="region of interest" description="Disordered" evidence="1">
    <location>
        <begin position="148"/>
        <end position="167"/>
    </location>
</feature>
<reference evidence="3 4" key="1">
    <citation type="submission" date="2017-03" db="EMBL/GenBank/DDBJ databases">
        <title>Lifting the veil on microbial sulfur biogeochemistry in mining wastewaters.</title>
        <authorList>
            <person name="Kantor R.S."/>
            <person name="Colenbrander Nelson T."/>
            <person name="Marshall S."/>
            <person name="Bennett D."/>
            <person name="Apte S."/>
            <person name="Camacho D."/>
            <person name="Thomas B.C."/>
            <person name="Warren L.A."/>
            <person name="Banfield J.F."/>
        </authorList>
    </citation>
    <scope>NUCLEOTIDE SEQUENCE [LARGE SCALE GENOMIC DNA]</scope>
    <source>
        <strain evidence="3">32-68-21</strain>
    </source>
</reference>
<organism evidence="3 4">
    <name type="scientific">Brevundimonas subvibrioides</name>
    <dbReference type="NCBI Taxonomy" id="74313"/>
    <lineage>
        <taxon>Bacteria</taxon>
        <taxon>Pseudomonadati</taxon>
        <taxon>Pseudomonadota</taxon>
        <taxon>Alphaproteobacteria</taxon>
        <taxon>Caulobacterales</taxon>
        <taxon>Caulobacteraceae</taxon>
        <taxon>Brevundimonas</taxon>
    </lineage>
</organism>
<keyword evidence="2" id="KW-0732">Signal</keyword>
<evidence type="ECO:0000313" key="3">
    <source>
        <dbReference type="EMBL" id="OYX55245.1"/>
    </source>
</evidence>
<protein>
    <recommendedName>
        <fullName evidence="5">Lipoprotein</fullName>
    </recommendedName>
</protein>
<dbReference type="AlphaFoldDB" id="A0A258HE14"/>
<proteinExistence type="predicted"/>
<gene>
    <name evidence="3" type="ORF">B7Y86_14265</name>
</gene>
<evidence type="ECO:0000256" key="1">
    <source>
        <dbReference type="SAM" id="MobiDB-lite"/>
    </source>
</evidence>
<evidence type="ECO:0008006" key="5">
    <source>
        <dbReference type="Google" id="ProtNLM"/>
    </source>
</evidence>
<name>A0A258HE14_9CAUL</name>
<comment type="caution">
    <text evidence="3">The sequence shown here is derived from an EMBL/GenBank/DDBJ whole genome shotgun (WGS) entry which is preliminary data.</text>
</comment>
<sequence length="167" mass="15870">MKRIVAVLALTCAALFPAACGPNAEPPAAAEGPAATAPAETAPLADAAPVTAGPATPAAGPLAAPGAPAFAALYPGATMDAPAITASGASGPGGIATYTTDADPDAVIAFHRARAEASGLSSAMAMNQGEARAYGAASPDSSASLQVVASATENGPTSVQLSWSAGR</sequence>